<evidence type="ECO:0000259" key="4">
    <source>
        <dbReference type="Pfam" id="PF04586"/>
    </source>
</evidence>
<feature type="domain" description="Prohead serine protease" evidence="4">
    <location>
        <begin position="36"/>
        <end position="163"/>
    </location>
</feature>
<proteinExistence type="predicted"/>
<dbReference type="Pfam" id="PF04586">
    <property type="entry name" value="Peptidase_S78"/>
    <property type="match status" value="1"/>
</dbReference>
<gene>
    <name evidence="5" type="ORF">DCC81_24740</name>
</gene>
<keyword evidence="3" id="KW-0378">Hydrolase</keyword>
<dbReference type="GO" id="GO:0006508">
    <property type="term" value="P:proteolysis"/>
    <property type="evidence" value="ECO:0007669"/>
    <property type="project" value="UniProtKB-KW"/>
</dbReference>
<dbReference type="InterPro" id="IPR054613">
    <property type="entry name" value="Peptidase_S78_dom"/>
</dbReference>
<organism evidence="5 6">
    <name type="scientific">Chitinophaga parva</name>
    <dbReference type="NCBI Taxonomy" id="2169414"/>
    <lineage>
        <taxon>Bacteria</taxon>
        <taxon>Pseudomonadati</taxon>
        <taxon>Bacteroidota</taxon>
        <taxon>Chitinophagia</taxon>
        <taxon>Chitinophagales</taxon>
        <taxon>Chitinophagaceae</taxon>
        <taxon>Chitinophaga</taxon>
    </lineage>
</organism>
<comment type="caution">
    <text evidence="5">The sequence shown here is derived from an EMBL/GenBank/DDBJ whole genome shotgun (WGS) entry which is preliminary data.</text>
</comment>
<evidence type="ECO:0000256" key="1">
    <source>
        <dbReference type="ARBA" id="ARBA00022612"/>
    </source>
</evidence>
<sequence>MDAVLQRKFLNQKALDVDTTGKRVKIAIAEMESVDSDGDMFAPTAFDKTIAERGPKGSNSIWHMTDHGWQLRSSLSKFSELYVEGKYLVGVSPYRDTALWRDTVWPLYEAGDITEHSVGFMTIKDDRSNPNYRLISEVFLLEGSAVCWGANSNTPTMAVLKSWGSTQRKEYIDGFTKRIERLIKGIDAGKFTDDTSLLKIHLKEIQAAFIALNEDATEPPVLIGTQPDHDAQLLLDIKSHFKELLKN</sequence>
<evidence type="ECO:0000256" key="3">
    <source>
        <dbReference type="ARBA" id="ARBA00022801"/>
    </source>
</evidence>
<evidence type="ECO:0000313" key="6">
    <source>
        <dbReference type="Proteomes" id="UP000244450"/>
    </source>
</evidence>
<dbReference type="GO" id="GO:0008233">
    <property type="term" value="F:peptidase activity"/>
    <property type="evidence" value="ECO:0007669"/>
    <property type="project" value="UniProtKB-KW"/>
</dbReference>
<accession>A0A2T7BBU3</accession>
<dbReference type="OrthoDB" id="1254575at2"/>
<keyword evidence="1" id="KW-1188">Viral release from host cell</keyword>
<dbReference type="Proteomes" id="UP000244450">
    <property type="component" value="Unassembled WGS sequence"/>
</dbReference>
<name>A0A2T7BBU3_9BACT</name>
<evidence type="ECO:0000256" key="2">
    <source>
        <dbReference type="ARBA" id="ARBA00022670"/>
    </source>
</evidence>
<evidence type="ECO:0000313" key="5">
    <source>
        <dbReference type="EMBL" id="PUZ21798.1"/>
    </source>
</evidence>
<keyword evidence="6" id="KW-1185">Reference proteome</keyword>
<reference evidence="5 6" key="1">
    <citation type="submission" date="2018-04" db="EMBL/GenBank/DDBJ databases">
        <title>Chitinophaga fuyangensis sp. nov., isolated from soil in a chemical factory.</title>
        <authorList>
            <person name="Chen K."/>
        </authorList>
    </citation>
    <scope>NUCLEOTIDE SEQUENCE [LARGE SCALE GENOMIC DNA]</scope>
    <source>
        <strain evidence="5 6">LY-1</strain>
    </source>
</reference>
<dbReference type="RefSeq" id="WP_108689447.1">
    <property type="nucleotide sequence ID" value="NZ_QCYK01000004.1"/>
</dbReference>
<protein>
    <recommendedName>
        <fullName evidence="4">Prohead serine protease domain-containing protein</fullName>
    </recommendedName>
</protein>
<keyword evidence="2" id="KW-0645">Protease</keyword>
<dbReference type="EMBL" id="QCYK01000004">
    <property type="protein sequence ID" value="PUZ21798.1"/>
    <property type="molecule type" value="Genomic_DNA"/>
</dbReference>
<dbReference type="AlphaFoldDB" id="A0A2T7BBU3"/>